<protein>
    <submittedName>
        <fullName evidence="1">Uncharacterized protein</fullName>
    </submittedName>
</protein>
<reference evidence="1" key="1">
    <citation type="journal article" date="2023" name="G3 (Bethesda)">
        <title>A reference genome for the long-term kleptoplast-retaining sea slug Elysia crispata morphotype clarki.</title>
        <authorList>
            <person name="Eastman K.E."/>
            <person name="Pendleton A.L."/>
            <person name="Shaikh M.A."/>
            <person name="Suttiyut T."/>
            <person name="Ogas R."/>
            <person name="Tomko P."/>
            <person name="Gavelis G."/>
            <person name="Widhalm J.R."/>
            <person name="Wisecaver J.H."/>
        </authorList>
    </citation>
    <scope>NUCLEOTIDE SEQUENCE</scope>
    <source>
        <strain evidence="1">ECLA1</strain>
    </source>
</reference>
<dbReference type="AlphaFoldDB" id="A0AAE0XQR5"/>
<evidence type="ECO:0000313" key="1">
    <source>
        <dbReference type="EMBL" id="KAK3703897.1"/>
    </source>
</evidence>
<gene>
    <name evidence="1" type="ORF">RRG08_014104</name>
</gene>
<sequence length="93" mass="9946">MGRGYARRKRDGGRIKLINFSGLKAGDRGSAESGACVLHFFLFVKSGRKLMKVPPLSPAGCSPKGDFISSAGHSREELGLMVLRARPSWSGPA</sequence>
<proteinExistence type="predicted"/>
<comment type="caution">
    <text evidence="1">The sequence shown here is derived from an EMBL/GenBank/DDBJ whole genome shotgun (WGS) entry which is preliminary data.</text>
</comment>
<dbReference type="Proteomes" id="UP001283361">
    <property type="component" value="Unassembled WGS sequence"/>
</dbReference>
<evidence type="ECO:0000313" key="2">
    <source>
        <dbReference type="Proteomes" id="UP001283361"/>
    </source>
</evidence>
<accession>A0AAE0XQR5</accession>
<keyword evidence="2" id="KW-1185">Reference proteome</keyword>
<name>A0AAE0XQR5_9GAST</name>
<organism evidence="1 2">
    <name type="scientific">Elysia crispata</name>
    <name type="common">lettuce slug</name>
    <dbReference type="NCBI Taxonomy" id="231223"/>
    <lineage>
        <taxon>Eukaryota</taxon>
        <taxon>Metazoa</taxon>
        <taxon>Spiralia</taxon>
        <taxon>Lophotrochozoa</taxon>
        <taxon>Mollusca</taxon>
        <taxon>Gastropoda</taxon>
        <taxon>Heterobranchia</taxon>
        <taxon>Euthyneura</taxon>
        <taxon>Panpulmonata</taxon>
        <taxon>Sacoglossa</taxon>
        <taxon>Placobranchoidea</taxon>
        <taxon>Plakobranchidae</taxon>
        <taxon>Elysia</taxon>
    </lineage>
</organism>
<dbReference type="EMBL" id="JAWDGP010007816">
    <property type="protein sequence ID" value="KAK3703897.1"/>
    <property type="molecule type" value="Genomic_DNA"/>
</dbReference>